<dbReference type="AlphaFoldDB" id="A0A381Z017"/>
<feature type="domain" description="Luciferase-like" evidence="1">
    <location>
        <begin position="13"/>
        <end position="277"/>
    </location>
</feature>
<organism evidence="2">
    <name type="scientific">marine metagenome</name>
    <dbReference type="NCBI Taxonomy" id="408172"/>
    <lineage>
        <taxon>unclassified sequences</taxon>
        <taxon>metagenomes</taxon>
        <taxon>ecological metagenomes</taxon>
    </lineage>
</organism>
<feature type="non-terminal residue" evidence="2">
    <location>
        <position position="1"/>
    </location>
</feature>
<dbReference type="InterPro" id="IPR036661">
    <property type="entry name" value="Luciferase-like_sf"/>
</dbReference>
<dbReference type="CDD" id="cd01097">
    <property type="entry name" value="Tetrahydromethanopterin_reductase"/>
    <property type="match status" value="1"/>
</dbReference>
<proteinExistence type="predicted"/>
<dbReference type="PANTHER" id="PTHR43244:SF2">
    <property type="entry name" value="CONSERVED HYPOTHETICAL ALANINE AND PROLINE-RICH PROTEIN"/>
    <property type="match status" value="1"/>
</dbReference>
<dbReference type="Gene3D" id="3.20.20.30">
    <property type="entry name" value="Luciferase-like domain"/>
    <property type="match status" value="1"/>
</dbReference>
<dbReference type="EMBL" id="UINC01019489">
    <property type="protein sequence ID" value="SVA82540.1"/>
    <property type="molecule type" value="Genomic_DNA"/>
</dbReference>
<dbReference type="Pfam" id="PF00296">
    <property type="entry name" value="Bac_luciferase"/>
    <property type="match status" value="1"/>
</dbReference>
<dbReference type="NCBIfam" id="TIGR03564">
    <property type="entry name" value="F420_MSMEG_4879"/>
    <property type="match status" value="1"/>
</dbReference>
<name>A0A381Z017_9ZZZZ</name>
<dbReference type="GO" id="GO:0016705">
    <property type="term" value="F:oxidoreductase activity, acting on paired donors, with incorporation or reduction of molecular oxygen"/>
    <property type="evidence" value="ECO:0007669"/>
    <property type="project" value="InterPro"/>
</dbReference>
<evidence type="ECO:0000313" key="2">
    <source>
        <dbReference type="EMBL" id="SVA82540.1"/>
    </source>
</evidence>
<dbReference type="InterPro" id="IPR050564">
    <property type="entry name" value="F420-G6PD/mer"/>
</dbReference>
<dbReference type="InterPro" id="IPR019910">
    <property type="entry name" value="Lucif-like_OxRdtase_MSMEG_4879"/>
</dbReference>
<evidence type="ECO:0000259" key="1">
    <source>
        <dbReference type="Pfam" id="PF00296"/>
    </source>
</evidence>
<protein>
    <recommendedName>
        <fullName evidence="1">Luciferase-like domain-containing protein</fullName>
    </recommendedName>
</protein>
<reference evidence="2" key="1">
    <citation type="submission" date="2018-05" db="EMBL/GenBank/DDBJ databases">
        <authorList>
            <person name="Lanie J.A."/>
            <person name="Ng W.-L."/>
            <person name="Kazmierczak K.M."/>
            <person name="Andrzejewski T.M."/>
            <person name="Davidsen T.M."/>
            <person name="Wayne K.J."/>
            <person name="Tettelin H."/>
            <person name="Glass J.I."/>
            <person name="Rusch D."/>
            <person name="Podicherti R."/>
            <person name="Tsui H.-C.T."/>
            <person name="Winkler M.E."/>
        </authorList>
    </citation>
    <scope>NUCLEOTIDE SEQUENCE</scope>
</reference>
<sequence>VKLGLFIGSVGSAGTVSGQVQQVLEAEQDGFDSFWAAHIMDADIMTIFSIAGKITNKIEMGTAVTPTFLRHPIAMAQQAITTSSATQGRFNLGMGVSHKPVVENRFGMKFHRPALHMQEYLQIVRTLAAKGSVSYEGKIFSASTTFTLSERHHLPVLIAALGPRMLQTAGRIADGTITWMTGPETVKTHIVPAIQKAAKEAGKDNPRIVVALPLAVSDDKPAAFKKASEHFERYGDLPSYRAMLNIEGVESPAEMAVIGDEAEVEKKLKDFAAAGATEIAAQIYPVGLDPVASVARSRALLKHLVGRI</sequence>
<dbReference type="InterPro" id="IPR011251">
    <property type="entry name" value="Luciferase-like_dom"/>
</dbReference>
<accession>A0A381Z017</accession>
<gene>
    <name evidence="2" type="ORF">METZ01_LOCUS135394</name>
</gene>
<dbReference type="PANTHER" id="PTHR43244">
    <property type="match status" value="1"/>
</dbReference>
<dbReference type="SUPFAM" id="SSF51679">
    <property type="entry name" value="Bacterial luciferase-like"/>
    <property type="match status" value="1"/>
</dbReference>